<name>A0A5C3LSF1_9AGAR</name>
<protein>
    <submittedName>
        <fullName evidence="1">Uncharacterized protein</fullName>
    </submittedName>
</protein>
<organism evidence="1 2">
    <name type="scientific">Crucibulum laeve</name>
    <dbReference type="NCBI Taxonomy" id="68775"/>
    <lineage>
        <taxon>Eukaryota</taxon>
        <taxon>Fungi</taxon>
        <taxon>Dikarya</taxon>
        <taxon>Basidiomycota</taxon>
        <taxon>Agaricomycotina</taxon>
        <taxon>Agaricomycetes</taxon>
        <taxon>Agaricomycetidae</taxon>
        <taxon>Agaricales</taxon>
        <taxon>Agaricineae</taxon>
        <taxon>Nidulariaceae</taxon>
        <taxon>Crucibulum</taxon>
    </lineage>
</organism>
<gene>
    <name evidence="1" type="ORF">BDQ12DRAFT_693689</name>
</gene>
<reference evidence="1 2" key="1">
    <citation type="journal article" date="2019" name="Nat. Ecol. Evol.">
        <title>Megaphylogeny resolves global patterns of mushroom evolution.</title>
        <authorList>
            <person name="Varga T."/>
            <person name="Krizsan K."/>
            <person name="Foldi C."/>
            <person name="Dima B."/>
            <person name="Sanchez-Garcia M."/>
            <person name="Sanchez-Ramirez S."/>
            <person name="Szollosi G.J."/>
            <person name="Szarkandi J.G."/>
            <person name="Papp V."/>
            <person name="Albert L."/>
            <person name="Andreopoulos W."/>
            <person name="Angelini C."/>
            <person name="Antonin V."/>
            <person name="Barry K.W."/>
            <person name="Bougher N.L."/>
            <person name="Buchanan P."/>
            <person name="Buyck B."/>
            <person name="Bense V."/>
            <person name="Catcheside P."/>
            <person name="Chovatia M."/>
            <person name="Cooper J."/>
            <person name="Damon W."/>
            <person name="Desjardin D."/>
            <person name="Finy P."/>
            <person name="Geml J."/>
            <person name="Haridas S."/>
            <person name="Hughes K."/>
            <person name="Justo A."/>
            <person name="Karasinski D."/>
            <person name="Kautmanova I."/>
            <person name="Kiss B."/>
            <person name="Kocsube S."/>
            <person name="Kotiranta H."/>
            <person name="LaButti K.M."/>
            <person name="Lechner B.E."/>
            <person name="Liimatainen K."/>
            <person name="Lipzen A."/>
            <person name="Lukacs Z."/>
            <person name="Mihaltcheva S."/>
            <person name="Morgado L.N."/>
            <person name="Niskanen T."/>
            <person name="Noordeloos M.E."/>
            <person name="Ohm R.A."/>
            <person name="Ortiz-Santana B."/>
            <person name="Ovrebo C."/>
            <person name="Racz N."/>
            <person name="Riley R."/>
            <person name="Savchenko A."/>
            <person name="Shiryaev A."/>
            <person name="Soop K."/>
            <person name="Spirin V."/>
            <person name="Szebenyi C."/>
            <person name="Tomsovsky M."/>
            <person name="Tulloss R.E."/>
            <person name="Uehling J."/>
            <person name="Grigoriev I.V."/>
            <person name="Vagvolgyi C."/>
            <person name="Papp T."/>
            <person name="Martin F.M."/>
            <person name="Miettinen O."/>
            <person name="Hibbett D.S."/>
            <person name="Nagy L.G."/>
        </authorList>
    </citation>
    <scope>NUCLEOTIDE SEQUENCE [LARGE SCALE GENOMIC DNA]</scope>
    <source>
        <strain evidence="1 2">CBS 166.37</strain>
    </source>
</reference>
<dbReference type="EMBL" id="ML213717">
    <property type="protein sequence ID" value="TFK31701.1"/>
    <property type="molecule type" value="Genomic_DNA"/>
</dbReference>
<proteinExistence type="predicted"/>
<evidence type="ECO:0000313" key="1">
    <source>
        <dbReference type="EMBL" id="TFK31701.1"/>
    </source>
</evidence>
<accession>A0A5C3LSF1</accession>
<dbReference type="Proteomes" id="UP000308652">
    <property type="component" value="Unassembled WGS sequence"/>
</dbReference>
<keyword evidence="2" id="KW-1185">Reference proteome</keyword>
<sequence length="176" mass="19956">MSNEAKATPGTISEFDMILGITQRAINSGLRLLFTTALDPTDLNGETIISHTMEFGGLELFEVDPETGEKESYFSDRLVITMKTPPHVDLNGGSDRRSLRIYFPFETGAFDYISRATGKRKSKTFLHHRMSWIAKIGEKDISTIQRALCWKYKPSLAHRPPLNIHSEFLILDPRII</sequence>
<dbReference type="AlphaFoldDB" id="A0A5C3LSF1"/>
<dbReference type="OrthoDB" id="3213330at2759"/>
<evidence type="ECO:0000313" key="2">
    <source>
        <dbReference type="Proteomes" id="UP000308652"/>
    </source>
</evidence>